<dbReference type="RefSeq" id="WP_171188309.1">
    <property type="nucleotide sequence ID" value="NZ_WTPX01000103.1"/>
</dbReference>
<dbReference type="EMBL" id="WTPX01000103">
    <property type="protein sequence ID" value="NNJ26863.1"/>
    <property type="molecule type" value="Genomic_DNA"/>
</dbReference>
<organism evidence="1 2">
    <name type="scientific">Alienimonas chondri</name>
    <dbReference type="NCBI Taxonomy" id="2681879"/>
    <lineage>
        <taxon>Bacteria</taxon>
        <taxon>Pseudomonadati</taxon>
        <taxon>Planctomycetota</taxon>
        <taxon>Planctomycetia</taxon>
        <taxon>Planctomycetales</taxon>
        <taxon>Planctomycetaceae</taxon>
        <taxon>Alienimonas</taxon>
    </lineage>
</organism>
<reference evidence="1 2" key="1">
    <citation type="journal article" date="2020" name="Syst. Appl. Microbiol.">
        <title>Alienimonas chondri sp. nov., a novel planctomycete isolated from the biofilm of the red alga Chondrus crispus.</title>
        <authorList>
            <person name="Vitorino I."/>
            <person name="Albuquerque L."/>
            <person name="Wiegand S."/>
            <person name="Kallscheuer N."/>
            <person name="da Costa M.S."/>
            <person name="Lobo-da-Cunha A."/>
            <person name="Jogler C."/>
            <person name="Lage O.M."/>
        </authorList>
    </citation>
    <scope>NUCLEOTIDE SEQUENCE [LARGE SCALE GENOMIC DNA]</scope>
    <source>
        <strain evidence="1 2">LzC2</strain>
    </source>
</reference>
<accession>A0ABX1VFI7</accession>
<comment type="caution">
    <text evidence="1">The sequence shown here is derived from an EMBL/GenBank/DDBJ whole genome shotgun (WGS) entry which is preliminary data.</text>
</comment>
<dbReference type="Proteomes" id="UP000609651">
    <property type="component" value="Unassembled WGS sequence"/>
</dbReference>
<proteinExistence type="predicted"/>
<keyword evidence="2" id="KW-1185">Reference proteome</keyword>
<protein>
    <submittedName>
        <fullName evidence="1">Uncharacterized protein</fullName>
    </submittedName>
</protein>
<sequence length="419" mass="44483">MNGLSRFPRPAAVAATLVVGLALGMSPPRASAELSPTLDQCLVRVARAVQLTLKDPRYAGQPLKIDAFEGLAGPTAGIPNALRTKLEEGQVLLSDTGTLKLGGVVGTDVQGGKQIVFLELELRDLKNRRLTNITDSAFGDELFGTAQVEDVVDTVPLPNVDLTKEEKPAEQQGPVNPVGRTQAEEAVKEAVKKIYDPGGETPTIHRMKGLAGAESVFLTEAEGVYGIEILTDHQGELLPTDITLPEAGAKGGAAFPSVDLGIQDVYAIRVYNRSNDVVAVRLTIDGLHVFDFSEEPRFKNAPCMFVHPGTAIIKGWYHKDSTSHAFTIGHYADSRIAGVLGEGGKTAEQLGIISAHFFYAAPALEEAGEDLLVGTAAGAPRDTPYGEVKRKKGASVGVVGVRYPRTLSLPTDLPPPPAR</sequence>
<gene>
    <name evidence="1" type="ORF">LzC2_29580</name>
</gene>
<name>A0ABX1VFI7_9PLAN</name>
<evidence type="ECO:0000313" key="2">
    <source>
        <dbReference type="Proteomes" id="UP000609651"/>
    </source>
</evidence>
<evidence type="ECO:0000313" key="1">
    <source>
        <dbReference type="EMBL" id="NNJ26863.1"/>
    </source>
</evidence>